<dbReference type="InterPro" id="IPR033177">
    <property type="entry name" value="PSD-B"/>
</dbReference>
<accession>A0A0G4G1G8</accession>
<dbReference type="NCBIfam" id="TIGR00163">
    <property type="entry name" value="PS_decarb"/>
    <property type="match status" value="1"/>
</dbReference>
<keyword evidence="4" id="KW-0444">Lipid biosynthesis</keyword>
<dbReference type="VEuPathDB" id="CryptoDB:Vbra_16672"/>
<dbReference type="PANTHER" id="PTHR10067:SF6">
    <property type="entry name" value="PHOSPHATIDYLSERINE DECARBOXYLASE PROENZYME, MITOCHONDRIAL"/>
    <property type="match status" value="1"/>
</dbReference>
<protein>
    <recommendedName>
        <fullName evidence="3">phosphatidylserine decarboxylase</fullName>
        <ecNumber evidence="3">4.1.1.65</ecNumber>
    </recommendedName>
</protein>
<dbReference type="EMBL" id="CDMY01000542">
    <property type="protein sequence ID" value="CEM21705.1"/>
    <property type="molecule type" value="Genomic_DNA"/>
</dbReference>
<evidence type="ECO:0000256" key="8">
    <source>
        <dbReference type="ARBA" id="ARBA00023239"/>
    </source>
</evidence>
<dbReference type="PANTHER" id="PTHR10067">
    <property type="entry name" value="PHOSPHATIDYLSERINE DECARBOXYLASE"/>
    <property type="match status" value="1"/>
</dbReference>
<keyword evidence="9" id="KW-1208">Phospholipid metabolism</keyword>
<dbReference type="FunCoup" id="A0A0G4G1G8">
    <property type="interactions" value="143"/>
</dbReference>
<keyword evidence="8" id="KW-0456">Lyase</keyword>
<evidence type="ECO:0000256" key="9">
    <source>
        <dbReference type="ARBA" id="ARBA00023264"/>
    </source>
</evidence>
<dbReference type="InParanoid" id="A0A0G4G1G8"/>
<dbReference type="GO" id="GO:0006646">
    <property type="term" value="P:phosphatidylethanolamine biosynthetic process"/>
    <property type="evidence" value="ECO:0007669"/>
    <property type="project" value="UniProtKB-UniPathway"/>
</dbReference>
<evidence type="ECO:0000256" key="4">
    <source>
        <dbReference type="ARBA" id="ARBA00022516"/>
    </source>
</evidence>
<dbReference type="OMA" id="KDYHHYH"/>
<evidence type="ECO:0000256" key="6">
    <source>
        <dbReference type="ARBA" id="ARBA00023098"/>
    </source>
</evidence>
<dbReference type="OrthoDB" id="4330at2759"/>
<dbReference type="GO" id="GO:0004609">
    <property type="term" value="F:phosphatidylserine decarboxylase activity"/>
    <property type="evidence" value="ECO:0007669"/>
    <property type="project" value="UniProtKB-EC"/>
</dbReference>
<proteinExistence type="predicted"/>
<keyword evidence="6" id="KW-0443">Lipid metabolism</keyword>
<keyword evidence="7" id="KW-0594">Phospholipid biosynthesis</keyword>
<keyword evidence="5" id="KW-0210">Decarboxylase</keyword>
<evidence type="ECO:0000256" key="5">
    <source>
        <dbReference type="ARBA" id="ARBA00022793"/>
    </source>
</evidence>
<keyword evidence="10" id="KW-0670">Pyruvate</keyword>
<dbReference type="AlphaFoldDB" id="A0A0G4G1G8"/>
<reference evidence="12 13" key="1">
    <citation type="submission" date="2014-11" db="EMBL/GenBank/DDBJ databases">
        <authorList>
            <person name="Zhu J."/>
            <person name="Qi W."/>
            <person name="Song R."/>
        </authorList>
    </citation>
    <scope>NUCLEOTIDE SEQUENCE [LARGE SCALE GENOMIC DNA]</scope>
</reference>
<evidence type="ECO:0000256" key="3">
    <source>
        <dbReference type="ARBA" id="ARBA00012243"/>
    </source>
</evidence>
<evidence type="ECO:0000313" key="13">
    <source>
        <dbReference type="Proteomes" id="UP000041254"/>
    </source>
</evidence>
<evidence type="ECO:0000256" key="7">
    <source>
        <dbReference type="ARBA" id="ARBA00023209"/>
    </source>
</evidence>
<dbReference type="InterPro" id="IPR003817">
    <property type="entry name" value="PS_Dcarbxylase"/>
</dbReference>
<evidence type="ECO:0000256" key="11">
    <source>
        <dbReference type="ARBA" id="ARBA00024326"/>
    </source>
</evidence>
<sequence length="392" mass="44473">MGTNFSRRIGSQPKVGVFTWVSHHPKKLVAGITAIVLFNSDYKFGEAVQVMGNSAGLTNVHTLWFLRIIFGRTRSRWTGFLMAKPLPHWTRKHVFGAGAYLLGINMDEVRYPIDSYRSITDFFCRQLLLDARPIEDAHPSAMVSPCDCKVMTLGDIPLSVSQRSPTDIGGGLTGEEEALLYDIRDDRYRLPAMKVKGTSYLMRHFLGEDPRRKASKPLKYCVLYLGPADYHHFHSPCEYDIRMAKHFPGDLLPVNSFFFSTFNDIFAVNERVVVNGNWHEGKLWFAAVGAYNVGSIKLSFDRKCWTNRYRTPPVYLGGEVFSNQYKDGVRLDRSEHLGHFRLGSSIILIFEAPEDWEWTVQEGQKLRVGQRLGALKGVEPVPPEQPTPLLAT</sequence>
<evidence type="ECO:0000256" key="1">
    <source>
        <dbReference type="ARBA" id="ARBA00001928"/>
    </source>
</evidence>
<comment type="cofactor">
    <cofactor evidence="1">
        <name>pyruvate</name>
        <dbReference type="ChEBI" id="CHEBI:15361"/>
    </cofactor>
</comment>
<evidence type="ECO:0000313" key="12">
    <source>
        <dbReference type="EMBL" id="CEM21705.1"/>
    </source>
</evidence>
<keyword evidence="13" id="KW-1185">Reference proteome</keyword>
<dbReference type="Pfam" id="PF02666">
    <property type="entry name" value="PS_Dcarbxylase"/>
    <property type="match status" value="1"/>
</dbReference>
<gene>
    <name evidence="12" type="ORF">Vbra_16672</name>
</gene>
<dbReference type="EC" id="4.1.1.65" evidence="3"/>
<evidence type="ECO:0000256" key="2">
    <source>
        <dbReference type="ARBA" id="ARBA00005189"/>
    </source>
</evidence>
<name>A0A0G4G1G8_VITBC</name>
<dbReference type="STRING" id="1169540.A0A0G4G1G8"/>
<dbReference type="GO" id="GO:0005739">
    <property type="term" value="C:mitochondrion"/>
    <property type="evidence" value="ECO:0007669"/>
    <property type="project" value="TreeGrafter"/>
</dbReference>
<comment type="pathway">
    <text evidence="2">Lipid metabolism.</text>
</comment>
<dbReference type="Proteomes" id="UP000041254">
    <property type="component" value="Unassembled WGS sequence"/>
</dbReference>
<evidence type="ECO:0000256" key="10">
    <source>
        <dbReference type="ARBA" id="ARBA00023317"/>
    </source>
</evidence>
<dbReference type="PhylomeDB" id="A0A0G4G1G8"/>
<dbReference type="UniPathway" id="UPA00558"/>
<comment type="pathway">
    <text evidence="11">Phospholipid metabolism; phosphatidylethanolamine biosynthesis.</text>
</comment>
<organism evidence="12 13">
    <name type="scientific">Vitrella brassicaformis (strain CCMP3155)</name>
    <dbReference type="NCBI Taxonomy" id="1169540"/>
    <lineage>
        <taxon>Eukaryota</taxon>
        <taxon>Sar</taxon>
        <taxon>Alveolata</taxon>
        <taxon>Colpodellida</taxon>
        <taxon>Vitrellaceae</taxon>
        <taxon>Vitrella</taxon>
    </lineage>
</organism>